<organism evidence="1 2">
    <name type="scientific">Hypsizygus marmoreus</name>
    <name type="common">White beech mushroom</name>
    <name type="synonym">Agaricus marmoreus</name>
    <dbReference type="NCBI Taxonomy" id="39966"/>
    <lineage>
        <taxon>Eukaryota</taxon>
        <taxon>Fungi</taxon>
        <taxon>Dikarya</taxon>
        <taxon>Basidiomycota</taxon>
        <taxon>Agaricomycotina</taxon>
        <taxon>Agaricomycetes</taxon>
        <taxon>Agaricomycetidae</taxon>
        <taxon>Agaricales</taxon>
        <taxon>Tricholomatineae</taxon>
        <taxon>Lyophyllaceae</taxon>
        <taxon>Hypsizygus</taxon>
    </lineage>
</organism>
<proteinExistence type="predicted"/>
<comment type="caution">
    <text evidence="1">The sequence shown here is derived from an EMBL/GenBank/DDBJ whole genome shotgun (WGS) entry which is preliminary data.</text>
</comment>
<keyword evidence="2" id="KW-1185">Reference proteome</keyword>
<dbReference type="Proteomes" id="UP000076154">
    <property type="component" value="Unassembled WGS sequence"/>
</dbReference>
<gene>
    <name evidence="1" type="ORF">Hypma_012049</name>
</gene>
<accession>A0A369JK26</accession>
<evidence type="ECO:0000313" key="1">
    <source>
        <dbReference type="EMBL" id="RDB20917.1"/>
    </source>
</evidence>
<dbReference type="OrthoDB" id="2979079at2759"/>
<dbReference type="EMBL" id="LUEZ02000056">
    <property type="protein sequence ID" value="RDB20917.1"/>
    <property type="molecule type" value="Genomic_DNA"/>
</dbReference>
<dbReference type="AlphaFoldDB" id="A0A369JK26"/>
<dbReference type="InParanoid" id="A0A369JK26"/>
<evidence type="ECO:0008006" key="3">
    <source>
        <dbReference type="Google" id="ProtNLM"/>
    </source>
</evidence>
<name>A0A369JK26_HYPMA</name>
<reference evidence="1" key="1">
    <citation type="submission" date="2018-04" db="EMBL/GenBank/DDBJ databases">
        <title>Whole genome sequencing of Hypsizygus marmoreus.</title>
        <authorList>
            <person name="Choi I.-G."/>
            <person name="Min B."/>
            <person name="Kim J.-G."/>
            <person name="Kim S."/>
            <person name="Oh Y.-L."/>
            <person name="Kong W.-S."/>
            <person name="Park H."/>
            <person name="Jeong J."/>
            <person name="Song E.-S."/>
        </authorList>
    </citation>
    <scope>NUCLEOTIDE SEQUENCE [LARGE SCALE GENOMIC DNA]</scope>
    <source>
        <strain evidence="1">51987-8</strain>
    </source>
</reference>
<sequence>MHLPVELVQEIVIALTTPEYALQFGHTKDVLHALCQLCLADRTFFLISVPHLYSSIVVLTQRELELLLQTSPTLRSRSRALWLRYIPNTDTLVAELLFDMSQGLRRLALDIPGNVLDSSAAIRLALEHCAYLEDFTRTGYSPMQLFRPHPFWPDWNALRRLVLDGPLIDDAFIRTVSELPYLAHLAVIEPRWRYSADGTEVATFLCLLKASPSLVRLVLIYCEASQFYLSSLKRLRVGLTVDGLRQGPSISYLVIRGRVPGPMSQVRDQIGYGMIWDLDSKKLSGPQVLWPPTPKCLANNRS</sequence>
<evidence type="ECO:0000313" key="2">
    <source>
        <dbReference type="Proteomes" id="UP000076154"/>
    </source>
</evidence>
<protein>
    <recommendedName>
        <fullName evidence="3">F-box domain-containing protein</fullName>
    </recommendedName>
</protein>